<keyword evidence="2 4" id="KW-1133">Transmembrane helix</keyword>
<dbReference type="NCBIfam" id="NF033233">
    <property type="entry name" value="twin_helix"/>
    <property type="match status" value="1"/>
</dbReference>
<evidence type="ECO:0000256" key="2">
    <source>
        <dbReference type="ARBA" id="ARBA00022989"/>
    </source>
</evidence>
<evidence type="ECO:0000313" key="7">
    <source>
        <dbReference type="Proteomes" id="UP000317894"/>
    </source>
</evidence>
<evidence type="ECO:0000256" key="1">
    <source>
        <dbReference type="ARBA" id="ARBA00022692"/>
    </source>
</evidence>
<proteinExistence type="predicted"/>
<dbReference type="InterPro" id="IPR007667">
    <property type="entry name" value="Hypoxia_induced_domain"/>
</dbReference>
<protein>
    <submittedName>
        <fullName evidence="6">Twin transmembrane helix small protein</fullName>
    </submittedName>
</protein>
<evidence type="ECO:0000313" key="6">
    <source>
        <dbReference type="EMBL" id="TRW14702.1"/>
    </source>
</evidence>
<evidence type="ECO:0000256" key="3">
    <source>
        <dbReference type="ARBA" id="ARBA00023136"/>
    </source>
</evidence>
<organism evidence="6 7">
    <name type="scientific">Glacieibacterium frigidum</name>
    <dbReference type="NCBI Taxonomy" id="2593303"/>
    <lineage>
        <taxon>Bacteria</taxon>
        <taxon>Pseudomonadati</taxon>
        <taxon>Pseudomonadota</taxon>
        <taxon>Alphaproteobacteria</taxon>
        <taxon>Sphingomonadales</taxon>
        <taxon>Sphingosinicellaceae</taxon>
        <taxon>Glacieibacterium</taxon>
    </lineage>
</organism>
<name>A0A552U915_9SPHN</name>
<dbReference type="OrthoDB" id="7585574at2"/>
<keyword evidence="3 4" id="KW-0472">Membrane</keyword>
<accession>A0A552U915</accession>
<dbReference type="Proteomes" id="UP000317894">
    <property type="component" value="Unassembled WGS sequence"/>
</dbReference>
<evidence type="ECO:0000259" key="5">
    <source>
        <dbReference type="PROSITE" id="PS51503"/>
    </source>
</evidence>
<gene>
    <name evidence="6" type="ORF">FMM06_13525</name>
</gene>
<evidence type="ECO:0000256" key="4">
    <source>
        <dbReference type="SAM" id="Phobius"/>
    </source>
</evidence>
<dbReference type="PROSITE" id="PS51503">
    <property type="entry name" value="HIG1"/>
    <property type="match status" value="1"/>
</dbReference>
<comment type="caution">
    <text evidence="6">The sequence shown here is derived from an EMBL/GenBank/DDBJ whole genome shotgun (WGS) entry which is preliminary data.</text>
</comment>
<feature type="domain" description="HIG1" evidence="5">
    <location>
        <begin position="1"/>
        <end position="67"/>
    </location>
</feature>
<dbReference type="Pfam" id="PF04588">
    <property type="entry name" value="HIG_1_N"/>
    <property type="match status" value="1"/>
</dbReference>
<dbReference type="EMBL" id="VJWA01000002">
    <property type="protein sequence ID" value="TRW14702.1"/>
    <property type="molecule type" value="Genomic_DNA"/>
</dbReference>
<dbReference type="RefSeq" id="WP_144237908.1">
    <property type="nucleotide sequence ID" value="NZ_VJWA01000002.1"/>
</dbReference>
<reference evidence="6 7" key="1">
    <citation type="submission" date="2019-07" db="EMBL/GenBank/DDBJ databases">
        <title>Novel species isolated from glacier.</title>
        <authorList>
            <person name="Liu Q."/>
            <person name="Xin Y.-H."/>
        </authorList>
    </citation>
    <scope>NUCLEOTIDE SEQUENCE [LARGE SCALE GENOMIC DNA]</scope>
    <source>
        <strain evidence="6 7">LB1R16</strain>
    </source>
</reference>
<keyword evidence="1 4" id="KW-0812">Transmembrane</keyword>
<keyword evidence="7" id="KW-1185">Reference proteome</keyword>
<dbReference type="AlphaFoldDB" id="A0A552U915"/>
<feature type="transmembrane region" description="Helical" evidence="4">
    <location>
        <begin position="46"/>
        <end position="63"/>
    </location>
</feature>
<sequence length="67" mass="7220">MNTALIVLLVIAVILTATMLVRGIITMARGKDITGVQSNKLMSYRVAFQAAAIVIVVILLLIARQQP</sequence>